<dbReference type="InterPro" id="IPR006626">
    <property type="entry name" value="PbH1"/>
</dbReference>
<dbReference type="InterPro" id="IPR012334">
    <property type="entry name" value="Pectin_lyas_fold"/>
</dbReference>
<feature type="region of interest" description="Disordered" evidence="1">
    <location>
        <begin position="594"/>
        <end position="618"/>
    </location>
</feature>
<dbReference type="EMBL" id="SNZH01000005">
    <property type="protein sequence ID" value="TDR44869.1"/>
    <property type="molecule type" value="Genomic_DNA"/>
</dbReference>
<evidence type="ECO:0000256" key="1">
    <source>
        <dbReference type="SAM" id="MobiDB-lite"/>
    </source>
</evidence>
<reference evidence="2 3" key="1">
    <citation type="submission" date="2019-03" db="EMBL/GenBank/DDBJ databases">
        <title>Genomic Encyclopedia of Type Strains, Phase IV (KMG-IV): sequencing the most valuable type-strain genomes for metagenomic binning, comparative biology and taxonomic classification.</title>
        <authorList>
            <person name="Goeker M."/>
        </authorList>
    </citation>
    <scope>NUCLEOTIDE SEQUENCE [LARGE SCALE GENOMIC DNA]</scope>
    <source>
        <strain evidence="2 3">DSM 21667</strain>
    </source>
</reference>
<dbReference type="Gene3D" id="2.160.20.10">
    <property type="entry name" value="Single-stranded right-handed beta-helix, Pectin lyase-like"/>
    <property type="match status" value="1"/>
</dbReference>
<dbReference type="InterPro" id="IPR045392">
    <property type="entry name" value="DUF6519"/>
</dbReference>
<dbReference type="OrthoDB" id="134981at2"/>
<dbReference type="AlphaFoldDB" id="A0A4R6Z0G7"/>
<dbReference type="Pfam" id="PF20129">
    <property type="entry name" value="DUF6519"/>
    <property type="match status" value="1"/>
</dbReference>
<sequence length="1118" mass="118994">MKGDFSKWGLTPADNFSGVLHQQGRVLLDQDWNAAAQIQALWRDSVGQDVVGGGLVAVPVAVPDSFKLLQAKATTSEVTVTLNPGRAWVDGQHYVLDAAAPLTLLAEYFGPPQQSPAATPASIAAGVRDAVVMELWDDAFSAYQDPLGLLEPALGGPDTTERVKTQMALKLLRLQDGQGCSDLPIADNFGAKGRLSVTPSPTSVIAGPCPVPDSGGYSGFAHYLYRIEIATADSGGKARFKWSQFNGGLVGRGSFTSTGASTATVAISANNAMIDQSGLDAFYLEALAFDAALGRWRVVLSADATLPSAGTLSLSGIAGAWPAGSTAFFRLWNGIAQIEDFPTGLMLANELKDGIRLAFDPATADNGNYSDGDYWTFPVRSAGTAFDPSVWPTNAAPQGVQHRRASLGILEWTAAPVVDISAADGEIHDCRQPFLPLARQRGCCTVTVGDGKQSYGQFKSIQAAVDALPADGGTVCVLAGVYDESVRIARRTSIRIHGCGAQSRVRASVDAKNTAQPAFLIATSSAIVLEDLAIEAGPRSAVQIDNAREVSVRRCLIQMRDLATLWQAIYSRGDDICIEANTLEVLPRTGIPPRAEVPPRVGRPGAPAGVQTPPAAINPGLATRGGIQLAGGSDRVRVIDNLIRGGIWNGITLGSLVDIQRPGDDTPDVPNSEDPCHPCKPPDLGDDDPDLELPRYVSAGDLYDIEIARNRISDMGINGIGVVRFFNLANGGDMIGVHGLHILDNVITRCNRRDLAQVSQAMLLQIGYGGIALAKVSDLRILRNEIVANGNSYLQPICGVFAIVVQGLQLDTNRILDNGLRTGEPVENAQNGVRGGVHIWLVLPPMEQPAYAASSLALRSPRRRNNLPAVALRDNIVSAPLGRALSFFALGSVTVARNRLVSEASTHRGLDLIAATVLIGNLGISNEWTAKLLQIFINLILGKDPESKDLCELAKVEGTIQEPNPNAPGQTPVFLPPLVNRWCSGKTLFGENQVTLDLGEAPNIDFGISSILLFSLDDIGFVDNQCEIVSTNVLYLANAMAFAGSLRVADNRFAETWMRALTSGYFIGLMNTTTDNQATHCLRAVALPAEQIVFKDNIALVRAFCPNECGKRGYGDRD</sequence>
<feature type="region of interest" description="Disordered" evidence="1">
    <location>
        <begin position="659"/>
        <end position="688"/>
    </location>
</feature>
<dbReference type="SUPFAM" id="SSF51126">
    <property type="entry name" value="Pectin lyase-like"/>
    <property type="match status" value="1"/>
</dbReference>
<dbReference type="Proteomes" id="UP000295293">
    <property type="component" value="Unassembled WGS sequence"/>
</dbReference>
<protein>
    <recommendedName>
        <fullName evidence="4">Right handed beta helix domain-containing protein</fullName>
    </recommendedName>
</protein>
<accession>A0A4R6Z0G7</accession>
<dbReference type="RefSeq" id="WP_133818388.1">
    <property type="nucleotide sequence ID" value="NZ_SNZH01000005.1"/>
</dbReference>
<evidence type="ECO:0000313" key="3">
    <source>
        <dbReference type="Proteomes" id="UP000295293"/>
    </source>
</evidence>
<evidence type="ECO:0008006" key="4">
    <source>
        <dbReference type="Google" id="ProtNLM"/>
    </source>
</evidence>
<dbReference type="SMART" id="SM00710">
    <property type="entry name" value="PbH1"/>
    <property type="match status" value="5"/>
</dbReference>
<organism evidence="2 3">
    <name type="scientific">Tahibacter aquaticus</name>
    <dbReference type="NCBI Taxonomy" id="520092"/>
    <lineage>
        <taxon>Bacteria</taxon>
        <taxon>Pseudomonadati</taxon>
        <taxon>Pseudomonadota</taxon>
        <taxon>Gammaproteobacteria</taxon>
        <taxon>Lysobacterales</taxon>
        <taxon>Rhodanobacteraceae</taxon>
        <taxon>Tahibacter</taxon>
    </lineage>
</organism>
<comment type="caution">
    <text evidence="2">The sequence shown here is derived from an EMBL/GenBank/DDBJ whole genome shotgun (WGS) entry which is preliminary data.</text>
</comment>
<feature type="compositionally biased region" description="Low complexity" evidence="1">
    <location>
        <begin position="598"/>
        <end position="610"/>
    </location>
</feature>
<proteinExistence type="predicted"/>
<evidence type="ECO:0000313" key="2">
    <source>
        <dbReference type="EMBL" id="TDR44869.1"/>
    </source>
</evidence>
<name>A0A4R6Z0G7_9GAMM</name>
<dbReference type="InterPro" id="IPR011050">
    <property type="entry name" value="Pectin_lyase_fold/virulence"/>
</dbReference>
<gene>
    <name evidence="2" type="ORF">DFR29_10550</name>
</gene>
<keyword evidence="3" id="KW-1185">Reference proteome</keyword>